<protein>
    <submittedName>
        <fullName evidence="1">Uncharacterized protein</fullName>
    </submittedName>
</protein>
<dbReference type="Proteomes" id="UP001281003">
    <property type="component" value="Unassembled WGS sequence"/>
</dbReference>
<sequence>MSPSAAEVAVTGYLPPGPGAYAVPGIPRETVRATDQESPARHCAVPCSVPCSVPLALLIRRLGLNGAIFPSLPECQMLRVGECLVRTISPVLVLVQSFQCLGPSVPSCSSSLSAVRLDTFAFRPPGLVSRPSSPSSSSSFFPFFSHFWHLACGTTCPQSSPSTTKKFATRDLALSHADEPMKYLLASACTTTTTTTTLAQKH</sequence>
<reference evidence="1" key="2">
    <citation type="submission" date="2023-07" db="EMBL/GenBank/DDBJ databases">
        <authorList>
            <consortium name="Lawrence Berkeley National Laboratory"/>
            <person name="Haridas S."/>
            <person name="Hensen N."/>
            <person name="Bonometti L."/>
            <person name="Westerberg I."/>
            <person name="Brannstrom I.O."/>
            <person name="Guillou S."/>
            <person name="Cros-Aarteil S."/>
            <person name="Calhoun S."/>
            <person name="Kuo A."/>
            <person name="Mondo S."/>
            <person name="Pangilinan J."/>
            <person name="Riley R."/>
            <person name="LaButti K."/>
            <person name="Andreopoulos B."/>
            <person name="Lipzen A."/>
            <person name="Chen C."/>
            <person name="Yanf M."/>
            <person name="Daum C."/>
            <person name="Ng V."/>
            <person name="Clum A."/>
            <person name="Steindorff A."/>
            <person name="Ohm R."/>
            <person name="Martin F."/>
            <person name="Silar P."/>
            <person name="Natvig D."/>
            <person name="Lalanne C."/>
            <person name="Gautier V."/>
            <person name="Ament-velasquez S.L."/>
            <person name="Kruys A."/>
            <person name="Hutchinson M.I."/>
            <person name="Powell A.J."/>
            <person name="Barry K."/>
            <person name="Miller A.N."/>
            <person name="Grigoriev I.V."/>
            <person name="Debuchy R."/>
            <person name="Gladieux P."/>
            <person name="Thoren M.H."/>
            <person name="Johannesson H."/>
        </authorList>
    </citation>
    <scope>NUCLEOTIDE SEQUENCE</scope>
    <source>
        <strain evidence="1">FGSC 1904</strain>
    </source>
</reference>
<comment type="caution">
    <text evidence="1">The sequence shown here is derived from an EMBL/GenBank/DDBJ whole genome shotgun (WGS) entry which is preliminary data.</text>
</comment>
<dbReference type="EMBL" id="JAUTDP010000007">
    <property type="protein sequence ID" value="KAK3397748.1"/>
    <property type="molecule type" value="Genomic_DNA"/>
</dbReference>
<dbReference type="AlphaFoldDB" id="A0AAE0UB85"/>
<evidence type="ECO:0000313" key="1">
    <source>
        <dbReference type="EMBL" id="KAK3397748.1"/>
    </source>
</evidence>
<gene>
    <name evidence="1" type="ORF">B0T20DRAFT_499533</name>
</gene>
<organism evidence="1 2">
    <name type="scientific">Sordaria brevicollis</name>
    <dbReference type="NCBI Taxonomy" id="83679"/>
    <lineage>
        <taxon>Eukaryota</taxon>
        <taxon>Fungi</taxon>
        <taxon>Dikarya</taxon>
        <taxon>Ascomycota</taxon>
        <taxon>Pezizomycotina</taxon>
        <taxon>Sordariomycetes</taxon>
        <taxon>Sordariomycetidae</taxon>
        <taxon>Sordariales</taxon>
        <taxon>Sordariaceae</taxon>
        <taxon>Sordaria</taxon>
    </lineage>
</organism>
<reference evidence="1" key="1">
    <citation type="journal article" date="2023" name="Mol. Phylogenet. Evol.">
        <title>Genome-scale phylogeny and comparative genomics of the fungal order Sordariales.</title>
        <authorList>
            <person name="Hensen N."/>
            <person name="Bonometti L."/>
            <person name="Westerberg I."/>
            <person name="Brannstrom I.O."/>
            <person name="Guillou S."/>
            <person name="Cros-Aarteil S."/>
            <person name="Calhoun S."/>
            <person name="Haridas S."/>
            <person name="Kuo A."/>
            <person name="Mondo S."/>
            <person name="Pangilinan J."/>
            <person name="Riley R."/>
            <person name="LaButti K."/>
            <person name="Andreopoulos B."/>
            <person name="Lipzen A."/>
            <person name="Chen C."/>
            <person name="Yan M."/>
            <person name="Daum C."/>
            <person name="Ng V."/>
            <person name="Clum A."/>
            <person name="Steindorff A."/>
            <person name="Ohm R.A."/>
            <person name="Martin F."/>
            <person name="Silar P."/>
            <person name="Natvig D.O."/>
            <person name="Lalanne C."/>
            <person name="Gautier V."/>
            <person name="Ament-Velasquez S.L."/>
            <person name="Kruys A."/>
            <person name="Hutchinson M.I."/>
            <person name="Powell A.J."/>
            <person name="Barry K."/>
            <person name="Miller A.N."/>
            <person name="Grigoriev I.V."/>
            <person name="Debuchy R."/>
            <person name="Gladieux P."/>
            <person name="Hiltunen Thoren M."/>
            <person name="Johannesson H."/>
        </authorList>
    </citation>
    <scope>NUCLEOTIDE SEQUENCE</scope>
    <source>
        <strain evidence="1">FGSC 1904</strain>
    </source>
</reference>
<proteinExistence type="predicted"/>
<keyword evidence="2" id="KW-1185">Reference proteome</keyword>
<name>A0AAE0UB85_SORBR</name>
<accession>A0AAE0UB85</accession>
<evidence type="ECO:0000313" key="2">
    <source>
        <dbReference type="Proteomes" id="UP001281003"/>
    </source>
</evidence>